<feature type="domain" description="Response regulatory" evidence="2">
    <location>
        <begin position="5"/>
        <end position="125"/>
    </location>
</feature>
<evidence type="ECO:0000259" key="2">
    <source>
        <dbReference type="PROSITE" id="PS50110"/>
    </source>
</evidence>
<dbReference type="Gene3D" id="3.90.1200.10">
    <property type="match status" value="1"/>
</dbReference>
<organism evidence="3 4">
    <name type="scientific">Mycobacterium asiaticum</name>
    <dbReference type="NCBI Taxonomy" id="1790"/>
    <lineage>
        <taxon>Bacteria</taxon>
        <taxon>Bacillati</taxon>
        <taxon>Actinomycetota</taxon>
        <taxon>Actinomycetes</taxon>
        <taxon>Mycobacteriales</taxon>
        <taxon>Mycobacteriaceae</taxon>
        <taxon>Mycobacterium</taxon>
    </lineage>
</organism>
<evidence type="ECO:0000313" key="4">
    <source>
        <dbReference type="Proteomes" id="UP000093819"/>
    </source>
</evidence>
<dbReference type="CDD" id="cd00156">
    <property type="entry name" value="REC"/>
    <property type="match status" value="1"/>
</dbReference>
<dbReference type="InterPro" id="IPR011009">
    <property type="entry name" value="Kinase-like_dom_sf"/>
</dbReference>
<keyword evidence="1" id="KW-0597">Phosphoprotein</keyword>
<gene>
    <name evidence="3" type="ORF">A5635_20410</name>
</gene>
<comment type="caution">
    <text evidence="3">The sequence shown here is derived from an EMBL/GenBank/DDBJ whole genome shotgun (WGS) entry which is preliminary data.</text>
</comment>
<feature type="modified residue" description="4-aspartylphosphate" evidence="1">
    <location>
        <position position="56"/>
    </location>
</feature>
<dbReference type="InterPro" id="IPR002575">
    <property type="entry name" value="Aminoglycoside_PTrfase"/>
</dbReference>
<dbReference type="AlphaFoldDB" id="A0A1A3NLI0"/>
<name>A0A1A3NLI0_MYCAS</name>
<dbReference type="GO" id="GO:0000160">
    <property type="term" value="P:phosphorelay signal transduction system"/>
    <property type="evidence" value="ECO:0007669"/>
    <property type="project" value="InterPro"/>
</dbReference>
<dbReference type="Gene3D" id="3.40.50.2300">
    <property type="match status" value="1"/>
</dbReference>
<sequence length="469" mass="50871">MVNPIAVLVEDDVQQLEVSKGILEAARFEVRVFDAIAPILDFIATSTELIDLFVLDRRLPVNLGEPATDELGDELLREIRNRYPDSRLIVFTGYADIRLVQNALRGGGQLPAQAGQPIDRITVLEKSQSLEFKQYVQEFRNLLQSLDNIEIKTPGTNDALSYVDQRALRRLAFGYHAVSVTAVSLGGGLTGASVWKCELTRQEGHVATIVAKKVKKTPIRGGLPDLLPRTSTSSNLATLSGLTGGSHINVLQVAGDDPYPLMSVIFEDPSLAVDLVRPLWTALSGITQQQRALTIAEVGASLIDWATVSSRLDSYDIEVPAGSLIATARIGVRHGDFHPGNVLIDNGQAVLIDFDSNTFACGALDPVTMLISTLVHPDSPIRGPLWPDGDEIAACLGALEFGRGHACEAWFRGVYQWLQECRTSDREVWSTVLAYAARQLGYPDVLGDRGVVERVVAIAKRAANALASS</sequence>
<dbReference type="EMBL" id="LZLR01000088">
    <property type="protein sequence ID" value="OBK22998.1"/>
    <property type="molecule type" value="Genomic_DNA"/>
</dbReference>
<dbReference type="RefSeq" id="WP_065035299.1">
    <property type="nucleotide sequence ID" value="NZ_LZLR01000088.1"/>
</dbReference>
<evidence type="ECO:0000313" key="3">
    <source>
        <dbReference type="EMBL" id="OBK22998.1"/>
    </source>
</evidence>
<proteinExistence type="predicted"/>
<accession>A0A1A3NLI0</accession>
<dbReference type="PROSITE" id="PS50110">
    <property type="entry name" value="RESPONSE_REGULATORY"/>
    <property type="match status" value="1"/>
</dbReference>
<dbReference type="Pfam" id="PF01636">
    <property type="entry name" value="APH"/>
    <property type="match status" value="1"/>
</dbReference>
<evidence type="ECO:0000256" key="1">
    <source>
        <dbReference type="PROSITE-ProRule" id="PRU00169"/>
    </source>
</evidence>
<dbReference type="SUPFAM" id="SSF52172">
    <property type="entry name" value="CheY-like"/>
    <property type="match status" value="1"/>
</dbReference>
<protein>
    <recommendedName>
        <fullName evidence="2">Response regulatory domain-containing protein</fullName>
    </recommendedName>
</protein>
<dbReference type="Pfam" id="PF00072">
    <property type="entry name" value="Response_reg"/>
    <property type="match status" value="1"/>
</dbReference>
<dbReference type="InterPro" id="IPR011006">
    <property type="entry name" value="CheY-like_superfamily"/>
</dbReference>
<reference evidence="4" key="1">
    <citation type="submission" date="2016-06" db="EMBL/GenBank/DDBJ databases">
        <authorList>
            <person name="Sutton G."/>
            <person name="Brinkac L."/>
            <person name="Sanka R."/>
            <person name="Adams M."/>
            <person name="Lau E."/>
            <person name="Garcia-Basteiro A."/>
            <person name="Lopez-Varela E."/>
            <person name="Palencia S."/>
        </authorList>
    </citation>
    <scope>NUCLEOTIDE SEQUENCE [LARGE SCALE GENOMIC DNA]</scope>
    <source>
        <strain evidence="4">1245335.1</strain>
    </source>
</reference>
<dbReference type="SUPFAM" id="SSF56112">
    <property type="entry name" value="Protein kinase-like (PK-like)"/>
    <property type="match status" value="1"/>
</dbReference>
<dbReference type="OrthoDB" id="9797603at2"/>
<dbReference type="InterPro" id="IPR001789">
    <property type="entry name" value="Sig_transdc_resp-reg_receiver"/>
</dbReference>
<dbReference type="Proteomes" id="UP000093819">
    <property type="component" value="Unassembled WGS sequence"/>
</dbReference>